<organism evidence="1">
    <name type="scientific">Anguilla anguilla</name>
    <name type="common">European freshwater eel</name>
    <name type="synonym">Muraena anguilla</name>
    <dbReference type="NCBI Taxonomy" id="7936"/>
    <lineage>
        <taxon>Eukaryota</taxon>
        <taxon>Metazoa</taxon>
        <taxon>Chordata</taxon>
        <taxon>Craniata</taxon>
        <taxon>Vertebrata</taxon>
        <taxon>Euteleostomi</taxon>
        <taxon>Actinopterygii</taxon>
        <taxon>Neopterygii</taxon>
        <taxon>Teleostei</taxon>
        <taxon>Anguilliformes</taxon>
        <taxon>Anguillidae</taxon>
        <taxon>Anguilla</taxon>
    </lineage>
</organism>
<dbReference type="EMBL" id="GBXM01032876">
    <property type="protein sequence ID" value="JAH75701.1"/>
    <property type="molecule type" value="Transcribed_RNA"/>
</dbReference>
<accession>A0A0E9VCE8</accession>
<name>A0A0E9VCE8_ANGAN</name>
<reference evidence="1" key="1">
    <citation type="submission" date="2014-11" db="EMBL/GenBank/DDBJ databases">
        <authorList>
            <person name="Amaro Gonzalez C."/>
        </authorList>
    </citation>
    <scope>NUCLEOTIDE SEQUENCE</scope>
</reference>
<evidence type="ECO:0000313" key="1">
    <source>
        <dbReference type="EMBL" id="JAH75701.1"/>
    </source>
</evidence>
<reference evidence="1" key="2">
    <citation type="journal article" date="2015" name="Fish Shellfish Immunol.">
        <title>Early steps in the European eel (Anguilla anguilla)-Vibrio vulnificus interaction in the gills: Role of the RtxA13 toxin.</title>
        <authorList>
            <person name="Callol A."/>
            <person name="Pajuelo D."/>
            <person name="Ebbesson L."/>
            <person name="Teles M."/>
            <person name="MacKenzie S."/>
            <person name="Amaro C."/>
        </authorList>
    </citation>
    <scope>NUCLEOTIDE SEQUENCE</scope>
</reference>
<dbReference type="AlphaFoldDB" id="A0A0E9VCE8"/>
<sequence length="31" mass="3512">MPRVLNPNRSILGSLSFRAKLVVFGDQPSRR</sequence>
<proteinExistence type="predicted"/>
<protein>
    <submittedName>
        <fullName evidence="1">Uncharacterized protein</fullName>
    </submittedName>
</protein>